<proteinExistence type="predicted"/>
<dbReference type="EMBL" id="VTPC01000861">
    <property type="protein sequence ID" value="KAF2904101.1"/>
    <property type="molecule type" value="Genomic_DNA"/>
</dbReference>
<evidence type="ECO:0000313" key="2">
    <source>
        <dbReference type="EMBL" id="KAF2904101.1"/>
    </source>
</evidence>
<dbReference type="PANTHER" id="PTHR46599">
    <property type="entry name" value="PIGGYBAC TRANSPOSABLE ELEMENT-DERIVED PROTEIN 4"/>
    <property type="match status" value="1"/>
</dbReference>
<comment type="caution">
    <text evidence="2">The sequence shown here is derived from an EMBL/GenBank/DDBJ whole genome shotgun (WGS) entry which is preliminary data.</text>
</comment>
<organism evidence="2 3">
    <name type="scientific">Ignelater luminosus</name>
    <name type="common">Cucubano</name>
    <name type="synonym">Pyrophorus luminosus</name>
    <dbReference type="NCBI Taxonomy" id="2038154"/>
    <lineage>
        <taxon>Eukaryota</taxon>
        <taxon>Metazoa</taxon>
        <taxon>Ecdysozoa</taxon>
        <taxon>Arthropoda</taxon>
        <taxon>Hexapoda</taxon>
        <taxon>Insecta</taxon>
        <taxon>Pterygota</taxon>
        <taxon>Neoptera</taxon>
        <taxon>Endopterygota</taxon>
        <taxon>Coleoptera</taxon>
        <taxon>Polyphaga</taxon>
        <taxon>Elateriformia</taxon>
        <taxon>Elateroidea</taxon>
        <taxon>Elateridae</taxon>
        <taxon>Agrypninae</taxon>
        <taxon>Pyrophorini</taxon>
        <taxon>Ignelater</taxon>
    </lineage>
</organism>
<dbReference type="PANTHER" id="PTHR46599:SF3">
    <property type="entry name" value="PIGGYBAC TRANSPOSABLE ELEMENT-DERIVED PROTEIN 4"/>
    <property type="match status" value="1"/>
</dbReference>
<protein>
    <recommendedName>
        <fullName evidence="1">PiggyBac transposable element-derived protein domain-containing protein</fullName>
    </recommendedName>
</protein>
<keyword evidence="3" id="KW-1185">Reference proteome</keyword>
<dbReference type="OrthoDB" id="6758080at2759"/>
<dbReference type="Pfam" id="PF13843">
    <property type="entry name" value="DDE_Tnp_1_7"/>
    <property type="match status" value="1"/>
</dbReference>
<dbReference type="InterPro" id="IPR029526">
    <property type="entry name" value="PGBD"/>
</dbReference>
<evidence type="ECO:0000313" key="3">
    <source>
        <dbReference type="Proteomes" id="UP000801492"/>
    </source>
</evidence>
<sequence length="291" mass="33262">MAEKLSPDEFFTLVEQISSNNESIVSDSENEDERNFDIPVVKNPENNIVRTDMDWNSEGDIPLAAFLPVPSAVTSVTWSKGLNSVIIAMQFSGTSRPNIPDYVETPLDLFMNLFSNELLPSNKDYWSSRADVRDSFIASCMSQNRFSFLLGHIYTNHNSIEPKKGQPGFDKLYKVHPMLDKLSETFEKSYKPTRCQAIDESMIRFKGKISFRQYVSMKPIKKGYKMWVRANDSGFISQCQIYTGKTRDNVEHNLEERQMTANRGRCLSLKEFRLAVANGLIGADAERQKEH</sequence>
<evidence type="ECO:0000259" key="1">
    <source>
        <dbReference type="Pfam" id="PF13843"/>
    </source>
</evidence>
<reference evidence="2" key="1">
    <citation type="submission" date="2019-08" db="EMBL/GenBank/DDBJ databases">
        <title>The genome of the North American firefly Photinus pyralis.</title>
        <authorList>
            <consortium name="Photinus pyralis genome working group"/>
            <person name="Fallon T.R."/>
            <person name="Sander Lower S.E."/>
            <person name="Weng J.-K."/>
        </authorList>
    </citation>
    <scope>NUCLEOTIDE SEQUENCE</scope>
    <source>
        <strain evidence="2">TRF0915ILg1</strain>
        <tissue evidence="2">Whole body</tissue>
    </source>
</reference>
<gene>
    <name evidence="2" type="ORF">ILUMI_02076</name>
</gene>
<dbReference type="AlphaFoldDB" id="A0A8K0DIU7"/>
<feature type="domain" description="PiggyBac transposable element-derived protein" evidence="1">
    <location>
        <begin position="117"/>
        <end position="257"/>
    </location>
</feature>
<name>A0A8K0DIU7_IGNLU</name>
<dbReference type="Proteomes" id="UP000801492">
    <property type="component" value="Unassembled WGS sequence"/>
</dbReference>
<accession>A0A8K0DIU7</accession>